<evidence type="ECO:0000313" key="2">
    <source>
        <dbReference type="EMBL" id="CAG8634168.1"/>
    </source>
</evidence>
<evidence type="ECO:0000256" key="1">
    <source>
        <dbReference type="SAM" id="MobiDB-lite"/>
    </source>
</evidence>
<keyword evidence="3" id="KW-1185">Reference proteome</keyword>
<feature type="region of interest" description="Disordered" evidence="1">
    <location>
        <begin position="85"/>
        <end position="105"/>
    </location>
</feature>
<sequence length="105" mass="11744">MTTAINHPIKMIGLKKGYAKLAKTGDIDFFFTVPVQLFDSYKKQKFVTTNNNNAKRKSSWIKNRVKQYVLGIDLSSKLDVDEGNRLGNVSGGDGHSLLGGRRKKK</sequence>
<reference evidence="2" key="1">
    <citation type="submission" date="2021-06" db="EMBL/GenBank/DDBJ databases">
        <authorList>
            <person name="Kallberg Y."/>
            <person name="Tangrot J."/>
            <person name="Rosling A."/>
        </authorList>
    </citation>
    <scope>NUCLEOTIDE SEQUENCE</scope>
    <source>
        <strain evidence="2">87-6 pot B 2015</strain>
    </source>
</reference>
<organism evidence="2 3">
    <name type="scientific">Funneliformis mosseae</name>
    <name type="common">Endomycorrhizal fungus</name>
    <name type="synonym">Glomus mosseae</name>
    <dbReference type="NCBI Taxonomy" id="27381"/>
    <lineage>
        <taxon>Eukaryota</taxon>
        <taxon>Fungi</taxon>
        <taxon>Fungi incertae sedis</taxon>
        <taxon>Mucoromycota</taxon>
        <taxon>Glomeromycotina</taxon>
        <taxon>Glomeromycetes</taxon>
        <taxon>Glomerales</taxon>
        <taxon>Glomeraceae</taxon>
        <taxon>Funneliformis</taxon>
    </lineage>
</organism>
<dbReference type="AlphaFoldDB" id="A0A9N9DCN8"/>
<comment type="caution">
    <text evidence="2">The sequence shown here is derived from an EMBL/GenBank/DDBJ whole genome shotgun (WGS) entry which is preliminary data.</text>
</comment>
<proteinExistence type="predicted"/>
<name>A0A9N9DCN8_FUNMO</name>
<evidence type="ECO:0000313" key="3">
    <source>
        <dbReference type="Proteomes" id="UP000789375"/>
    </source>
</evidence>
<accession>A0A9N9DCN8</accession>
<gene>
    <name evidence="2" type="ORF">FMOSSE_LOCUS10645</name>
</gene>
<protein>
    <submittedName>
        <fullName evidence="2">15189_t:CDS:1</fullName>
    </submittedName>
</protein>
<dbReference type="Proteomes" id="UP000789375">
    <property type="component" value="Unassembled WGS sequence"/>
</dbReference>
<dbReference type="EMBL" id="CAJVPP010003645">
    <property type="protein sequence ID" value="CAG8634168.1"/>
    <property type="molecule type" value="Genomic_DNA"/>
</dbReference>